<accession>A0A2U3ALG4</accession>
<dbReference type="RefSeq" id="WP_109306002.1">
    <property type="nucleotide sequence ID" value="NZ_BJUF01000033.1"/>
</dbReference>
<dbReference type="OrthoDB" id="2454247at2"/>
<dbReference type="EMBL" id="QFVR01000009">
    <property type="protein sequence ID" value="PWI25373.1"/>
    <property type="molecule type" value="Genomic_DNA"/>
</dbReference>
<organism evidence="1 2">
    <name type="scientific">Kurthia sibirica</name>
    <dbReference type="NCBI Taxonomy" id="202750"/>
    <lineage>
        <taxon>Bacteria</taxon>
        <taxon>Bacillati</taxon>
        <taxon>Bacillota</taxon>
        <taxon>Bacilli</taxon>
        <taxon>Bacillales</taxon>
        <taxon>Caryophanaceae</taxon>
        <taxon>Kurthia</taxon>
    </lineage>
</organism>
<comment type="caution">
    <text evidence="1">The sequence shown here is derived from an EMBL/GenBank/DDBJ whole genome shotgun (WGS) entry which is preliminary data.</text>
</comment>
<dbReference type="Pfam" id="PF11148">
    <property type="entry name" value="DUF2922"/>
    <property type="match status" value="1"/>
</dbReference>
<proteinExistence type="predicted"/>
<sequence>MSSILKLQFLTVGNTKYELILDEPISDLTDVEVQAAMAVIIAENVFKPNNFALVEAVGAVVIDTTTNRLF</sequence>
<evidence type="ECO:0000313" key="1">
    <source>
        <dbReference type="EMBL" id="PWI25373.1"/>
    </source>
</evidence>
<name>A0A2U3ALG4_9BACL</name>
<evidence type="ECO:0000313" key="2">
    <source>
        <dbReference type="Proteomes" id="UP000245938"/>
    </source>
</evidence>
<dbReference type="AlphaFoldDB" id="A0A2U3ALG4"/>
<dbReference type="Proteomes" id="UP000245938">
    <property type="component" value="Unassembled WGS sequence"/>
</dbReference>
<dbReference type="InterPro" id="IPR021321">
    <property type="entry name" value="DUF2922"/>
</dbReference>
<protein>
    <submittedName>
        <fullName evidence="1">DUF2922 domain-containing protein</fullName>
    </submittedName>
</protein>
<gene>
    <name evidence="1" type="ORF">DEX24_08525</name>
</gene>
<keyword evidence="2" id="KW-1185">Reference proteome</keyword>
<reference evidence="1 2" key="1">
    <citation type="submission" date="2018-05" db="EMBL/GenBank/DDBJ databases">
        <title>Kurthia sibirica genome sequence.</title>
        <authorList>
            <person name="Maclea K.S."/>
            <person name="Goen A.E."/>
        </authorList>
    </citation>
    <scope>NUCLEOTIDE SEQUENCE [LARGE SCALE GENOMIC DNA]</scope>
    <source>
        <strain evidence="1 2">ATCC 49154</strain>
    </source>
</reference>